<feature type="compositionally biased region" description="Polar residues" evidence="5">
    <location>
        <begin position="185"/>
        <end position="198"/>
    </location>
</feature>
<dbReference type="AlphaFoldDB" id="A0A383RGV9"/>
<feature type="compositionally biased region" description="Polar residues" evidence="5">
    <location>
        <begin position="92"/>
        <end position="106"/>
    </location>
</feature>
<gene>
    <name evidence="8" type="ORF">PBLR_13928</name>
</gene>
<feature type="region of interest" description="Disordered" evidence="5">
    <location>
        <begin position="176"/>
        <end position="198"/>
    </location>
</feature>
<dbReference type="EMBL" id="LS992241">
    <property type="protein sequence ID" value="SYX85506.1"/>
    <property type="molecule type" value="Genomic_DNA"/>
</dbReference>
<dbReference type="SUPFAM" id="SSF50494">
    <property type="entry name" value="Trypsin-like serine proteases"/>
    <property type="match status" value="1"/>
</dbReference>
<dbReference type="Gene3D" id="2.30.42.10">
    <property type="match status" value="1"/>
</dbReference>
<feature type="region of interest" description="Disordered" evidence="5">
    <location>
        <begin position="1"/>
        <end position="130"/>
    </location>
</feature>
<dbReference type="Proteomes" id="UP000304148">
    <property type="component" value="Chromosome"/>
</dbReference>
<reference evidence="9" key="1">
    <citation type="submission" date="2018-08" db="EMBL/GenBank/DDBJ databases">
        <authorList>
            <person name="Chevrot R."/>
        </authorList>
    </citation>
    <scope>NUCLEOTIDE SEQUENCE [LARGE SCALE GENOMIC DNA]</scope>
</reference>
<dbReference type="Pfam" id="PF13180">
    <property type="entry name" value="PDZ_2"/>
    <property type="match status" value="1"/>
</dbReference>
<keyword evidence="6" id="KW-1133">Transmembrane helix</keyword>
<evidence type="ECO:0000256" key="4">
    <source>
        <dbReference type="ARBA" id="ARBA00022825"/>
    </source>
</evidence>
<feature type="compositionally biased region" description="Basic and acidic residues" evidence="5">
    <location>
        <begin position="24"/>
        <end position="45"/>
    </location>
</feature>
<dbReference type="PANTHER" id="PTHR43343:SF3">
    <property type="entry name" value="PROTEASE DO-LIKE 8, CHLOROPLASTIC"/>
    <property type="match status" value="1"/>
</dbReference>
<feature type="compositionally biased region" description="Polar residues" evidence="5">
    <location>
        <begin position="64"/>
        <end position="81"/>
    </location>
</feature>
<feature type="transmembrane region" description="Helical" evidence="6">
    <location>
        <begin position="140"/>
        <end position="159"/>
    </location>
</feature>
<evidence type="ECO:0000259" key="7">
    <source>
        <dbReference type="PROSITE" id="PS50106"/>
    </source>
</evidence>
<dbReference type="InterPro" id="IPR001478">
    <property type="entry name" value="PDZ"/>
</dbReference>
<feature type="compositionally biased region" description="Basic and acidic residues" evidence="5">
    <location>
        <begin position="1"/>
        <end position="17"/>
    </location>
</feature>
<dbReference type="RefSeq" id="WP_138187282.1">
    <property type="nucleotide sequence ID" value="NZ_LS992241.1"/>
</dbReference>
<dbReference type="Gene3D" id="2.40.10.10">
    <property type="entry name" value="Trypsin-like serine proteases"/>
    <property type="match status" value="2"/>
</dbReference>
<proteinExistence type="inferred from homology"/>
<dbReference type="PROSITE" id="PS50106">
    <property type="entry name" value="PDZ"/>
    <property type="match status" value="1"/>
</dbReference>
<name>A0A383RGV9_PAEAL</name>
<evidence type="ECO:0000256" key="2">
    <source>
        <dbReference type="ARBA" id="ARBA00022670"/>
    </source>
</evidence>
<dbReference type="InterPro" id="IPR036034">
    <property type="entry name" value="PDZ_sf"/>
</dbReference>
<dbReference type="InterPro" id="IPR009003">
    <property type="entry name" value="Peptidase_S1_PA"/>
</dbReference>
<evidence type="ECO:0000256" key="5">
    <source>
        <dbReference type="SAM" id="MobiDB-lite"/>
    </source>
</evidence>
<organism evidence="8 9">
    <name type="scientific">Paenibacillus alvei</name>
    <name type="common">Bacillus alvei</name>
    <dbReference type="NCBI Taxonomy" id="44250"/>
    <lineage>
        <taxon>Bacteria</taxon>
        <taxon>Bacillati</taxon>
        <taxon>Bacillota</taxon>
        <taxon>Bacilli</taxon>
        <taxon>Bacillales</taxon>
        <taxon>Paenibacillaceae</taxon>
        <taxon>Paenibacillus</taxon>
    </lineage>
</organism>
<dbReference type="InterPro" id="IPR051201">
    <property type="entry name" value="Chloro_Bact_Ser_Proteases"/>
</dbReference>
<dbReference type="Pfam" id="PF13365">
    <property type="entry name" value="Trypsin_2"/>
    <property type="match status" value="1"/>
</dbReference>
<feature type="domain" description="PDZ" evidence="7">
    <location>
        <begin position="452"/>
        <end position="528"/>
    </location>
</feature>
<dbReference type="InterPro" id="IPR043504">
    <property type="entry name" value="Peptidase_S1_PA_chymotrypsin"/>
</dbReference>
<keyword evidence="6" id="KW-0812">Transmembrane</keyword>
<dbReference type="InterPro" id="IPR001940">
    <property type="entry name" value="Peptidase_S1C"/>
</dbReference>
<keyword evidence="6" id="KW-0472">Membrane</keyword>
<evidence type="ECO:0000313" key="9">
    <source>
        <dbReference type="Proteomes" id="UP000304148"/>
    </source>
</evidence>
<dbReference type="SUPFAM" id="SSF50156">
    <property type="entry name" value="PDZ domain-like"/>
    <property type="match status" value="1"/>
</dbReference>
<dbReference type="GO" id="GO:0006508">
    <property type="term" value="P:proteolysis"/>
    <property type="evidence" value="ECO:0007669"/>
    <property type="project" value="UniProtKB-KW"/>
</dbReference>
<keyword evidence="4" id="KW-0720">Serine protease</keyword>
<evidence type="ECO:0000313" key="8">
    <source>
        <dbReference type="EMBL" id="SYX85506.1"/>
    </source>
</evidence>
<evidence type="ECO:0000256" key="3">
    <source>
        <dbReference type="ARBA" id="ARBA00022801"/>
    </source>
</evidence>
<accession>A0A383RGV9</accession>
<keyword evidence="2 8" id="KW-0645">Protease</keyword>
<sequence>MDEQKRNLFRASDKDSHTSASDDNAARQERDDSLSEEQELGKQNERYYYAYGPYQSVKQEEPSRITTSTDQTGRMNDVQVTPPNPVKPLPFSSATQQGGAQASGYTAPNMRGDGGGQSAPPQGDWNFKDSKRKRGTSFKAIFASFMAGALVITALMITADKANLFTGGTALAGEGAGSSAAGANAVQTNGPGTTLPNGSNSVADVFKKASPAVVKIETFGTTRGQSGGGSNPWMDDPFFRQFFGDGYGNDNSRQDVKPKLQPLGIGTGFIFDKDGYILTNQHVIEGAEAIQVQVEGNKEPIKAELLGHSKDLDLAVLKIESKGDLPTVSLGNSDATQIGDWLVAIGNPSGFDHTVTVGVLSARERKINVDDNGSAREYQHLLQTDASINPGNSGGPLLNMQGEVIGMNVAVSRQAQGIGFAIPSNVMSKVVEDLKNKREIAKEPLPFIGATLITMTDDIADRLGMNLIKGSLVSEVLFGTPSYEADLRAYDIITGMDGTNYTTKEELIEQISKKKVGDTVKLQVVRNGKSIDVSVKIGDKNKFTKQLQQ</sequence>
<evidence type="ECO:0000256" key="6">
    <source>
        <dbReference type="SAM" id="Phobius"/>
    </source>
</evidence>
<dbReference type="SMART" id="SM00228">
    <property type="entry name" value="PDZ"/>
    <property type="match status" value="1"/>
</dbReference>
<comment type="similarity">
    <text evidence="1">Belongs to the peptidase S1C family.</text>
</comment>
<dbReference type="PRINTS" id="PR00834">
    <property type="entry name" value="PROTEASES2C"/>
</dbReference>
<keyword evidence="3" id="KW-0378">Hydrolase</keyword>
<dbReference type="PANTHER" id="PTHR43343">
    <property type="entry name" value="PEPTIDASE S12"/>
    <property type="match status" value="1"/>
</dbReference>
<dbReference type="GO" id="GO:0004252">
    <property type="term" value="F:serine-type endopeptidase activity"/>
    <property type="evidence" value="ECO:0007669"/>
    <property type="project" value="InterPro"/>
</dbReference>
<protein>
    <submittedName>
        <fullName evidence="8">Putative serine protease HtrA</fullName>
    </submittedName>
</protein>
<evidence type="ECO:0000256" key="1">
    <source>
        <dbReference type="ARBA" id="ARBA00010541"/>
    </source>
</evidence>